<proteinExistence type="predicted"/>
<sequence>MHQLQLHRSYKPEKVVPHSRLDFGSIGQHAAK</sequence>
<reference evidence="1" key="1">
    <citation type="submission" date="2011-10" db="EMBL/GenBank/DDBJ databases">
        <title>The Genome Sequence of Fusarium oxysporum HDV247.</title>
        <authorList>
            <consortium name="The Broad Institute Genome Sequencing Platform"/>
            <person name="Ma L.-J."/>
            <person name="Gale L.R."/>
            <person name="Schwartz D.C."/>
            <person name="Zhou S."/>
            <person name="Corby-Kistler H."/>
            <person name="Young S.K."/>
            <person name="Zeng Q."/>
            <person name="Gargeya S."/>
            <person name="Fitzgerald M."/>
            <person name="Haas B."/>
            <person name="Abouelleil A."/>
            <person name="Alvarado L."/>
            <person name="Arachchi H.M."/>
            <person name="Berlin A."/>
            <person name="Brown A."/>
            <person name="Chapman S.B."/>
            <person name="Chen Z."/>
            <person name="Dunbar C."/>
            <person name="Freedman E."/>
            <person name="Gearin G."/>
            <person name="Goldberg J."/>
            <person name="Griggs A."/>
            <person name="Gujja S."/>
            <person name="Heiman D."/>
            <person name="Howarth C."/>
            <person name="Larson L."/>
            <person name="Lui A."/>
            <person name="MacDonald P.J.P."/>
            <person name="Montmayeur A."/>
            <person name="Murphy C."/>
            <person name="Neiman D."/>
            <person name="Pearson M."/>
            <person name="Priest M."/>
            <person name="Roberts A."/>
            <person name="Saif S."/>
            <person name="Shea T."/>
            <person name="Shenoy N."/>
            <person name="Sisk P."/>
            <person name="Stolte C."/>
            <person name="Sykes S."/>
            <person name="Wortman J."/>
            <person name="Nusbaum C."/>
            <person name="Birren B."/>
        </authorList>
    </citation>
    <scope>NUCLEOTIDE SEQUENCE [LARGE SCALE GENOMIC DNA]</scope>
    <source>
        <strain evidence="1">HDV247</strain>
    </source>
</reference>
<evidence type="ECO:0000313" key="1">
    <source>
        <dbReference type="EMBL" id="EXA42221.1"/>
    </source>
</evidence>
<organism evidence="1">
    <name type="scientific">Fusarium oxysporum f. sp. pisi HDV247</name>
    <dbReference type="NCBI Taxonomy" id="1080344"/>
    <lineage>
        <taxon>Eukaryota</taxon>
        <taxon>Fungi</taxon>
        <taxon>Dikarya</taxon>
        <taxon>Ascomycota</taxon>
        <taxon>Pezizomycotina</taxon>
        <taxon>Sordariomycetes</taxon>
        <taxon>Hypocreomycetidae</taxon>
        <taxon>Hypocreales</taxon>
        <taxon>Nectriaceae</taxon>
        <taxon>Fusarium</taxon>
        <taxon>Fusarium oxysporum species complex</taxon>
    </lineage>
</organism>
<dbReference type="EMBL" id="JH650972">
    <property type="protein sequence ID" value="EXA42221.1"/>
    <property type="molecule type" value="Genomic_DNA"/>
</dbReference>
<dbReference type="Proteomes" id="UP000030751">
    <property type="component" value="Unassembled WGS sequence"/>
</dbReference>
<protein>
    <submittedName>
        <fullName evidence="1">Uncharacterized protein</fullName>
    </submittedName>
</protein>
<reference evidence="1" key="2">
    <citation type="submission" date="2012-05" db="EMBL/GenBank/DDBJ databases">
        <title>Annotation of the Genome Sequence of Fusarium oxysporum HDV247.</title>
        <authorList>
            <consortium name="The Broad Institute Genomics Platform"/>
            <person name="Ma L.-J."/>
            <person name="Corby-Kistler H."/>
            <person name="Broz K."/>
            <person name="Gale L.R."/>
            <person name="Jonkers W."/>
            <person name="O'Donnell K."/>
            <person name="Ploetz R."/>
            <person name="Steinberg C."/>
            <person name="Schwartz D.C."/>
            <person name="VanEtten H."/>
            <person name="Zhou S."/>
            <person name="Young S.K."/>
            <person name="Zeng Q."/>
            <person name="Gargeya S."/>
            <person name="Fitzgerald M."/>
            <person name="Abouelleil A."/>
            <person name="Alvarado L."/>
            <person name="Chapman S.B."/>
            <person name="Gainer-Dewar J."/>
            <person name="Goldberg J."/>
            <person name="Griggs A."/>
            <person name="Gujja S."/>
            <person name="Hansen M."/>
            <person name="Howarth C."/>
            <person name="Imamovic A."/>
            <person name="Ireland A."/>
            <person name="Larimer J."/>
            <person name="McCowan C."/>
            <person name="Murphy C."/>
            <person name="Pearson M."/>
            <person name="Poon T.W."/>
            <person name="Priest M."/>
            <person name="Roberts A."/>
            <person name="Saif S."/>
            <person name="Shea T."/>
            <person name="Sykes S."/>
            <person name="Wortman J."/>
            <person name="Nusbaum C."/>
            <person name="Birren B."/>
        </authorList>
    </citation>
    <scope>NUCLEOTIDE SEQUENCE</scope>
    <source>
        <strain evidence="1">HDV247</strain>
    </source>
</reference>
<name>W9PGR4_FUSOX</name>
<dbReference type="HOGENOM" id="CLU_3392359_0_0_1"/>
<gene>
    <name evidence="1" type="ORF">FOVG_07523</name>
</gene>
<dbReference type="AlphaFoldDB" id="W9PGR4"/>
<accession>W9PGR4</accession>